<evidence type="ECO:0000256" key="2">
    <source>
        <dbReference type="ARBA" id="ARBA00022748"/>
    </source>
</evidence>
<comment type="subcellular location">
    <subcellularLocation>
        <location evidence="1">Cell envelope</location>
    </subcellularLocation>
</comment>
<dbReference type="InterPro" id="IPR050553">
    <property type="entry name" value="Thioredoxin_ResA/DsbE_sf"/>
</dbReference>
<evidence type="ECO:0000313" key="7">
    <source>
        <dbReference type="EMBL" id="MBO1362311.1"/>
    </source>
</evidence>
<evidence type="ECO:0000256" key="3">
    <source>
        <dbReference type="ARBA" id="ARBA00023157"/>
    </source>
</evidence>
<keyword evidence="4" id="KW-0676">Redox-active center</keyword>
<dbReference type="Gene3D" id="3.40.30.10">
    <property type="entry name" value="Glutaredoxin"/>
    <property type="match status" value="1"/>
</dbReference>
<feature type="chain" id="PRO_5045048775" evidence="5">
    <location>
        <begin position="20"/>
        <end position="378"/>
    </location>
</feature>
<evidence type="ECO:0000259" key="6">
    <source>
        <dbReference type="PROSITE" id="PS51352"/>
    </source>
</evidence>
<dbReference type="RefSeq" id="WP_107581513.1">
    <property type="nucleotide sequence ID" value="NZ_JAERMS010000001.1"/>
</dbReference>
<dbReference type="InterPro" id="IPR036249">
    <property type="entry name" value="Thioredoxin-like_sf"/>
</dbReference>
<keyword evidence="8" id="KW-1185">Reference proteome</keyword>
<reference evidence="7 8" key="1">
    <citation type="submission" date="2021-01" db="EMBL/GenBank/DDBJ databases">
        <title>Prevotella A2931 sp. nov.</title>
        <authorList>
            <person name="Buhl M."/>
            <person name="Oberhettinger P."/>
        </authorList>
    </citation>
    <scope>NUCLEOTIDE SEQUENCE [LARGE SCALE GENOMIC DNA]</scope>
    <source>
        <strain evidence="7 8">A2931</strain>
    </source>
</reference>
<name>A0ABS3M2K0_9BACT</name>
<dbReference type="Proteomes" id="UP000664265">
    <property type="component" value="Unassembled WGS sequence"/>
</dbReference>
<dbReference type="InterPro" id="IPR013766">
    <property type="entry name" value="Thioredoxin_domain"/>
</dbReference>
<dbReference type="InterPro" id="IPR000866">
    <property type="entry name" value="AhpC/TSA"/>
</dbReference>
<keyword evidence="2" id="KW-0201">Cytochrome c-type biogenesis</keyword>
<comment type="caution">
    <text evidence="7">The sequence shown here is derived from an EMBL/GenBank/DDBJ whole genome shotgun (WGS) entry which is preliminary data.</text>
</comment>
<evidence type="ECO:0000313" key="8">
    <source>
        <dbReference type="Proteomes" id="UP000664265"/>
    </source>
</evidence>
<gene>
    <name evidence="7" type="ORF">JHU38_00690</name>
</gene>
<dbReference type="PANTHER" id="PTHR42852">
    <property type="entry name" value="THIOL:DISULFIDE INTERCHANGE PROTEIN DSBE"/>
    <property type="match status" value="1"/>
</dbReference>
<feature type="domain" description="Thioredoxin" evidence="6">
    <location>
        <begin position="241"/>
        <end position="378"/>
    </location>
</feature>
<accession>A0ABS3M2K0</accession>
<dbReference type="SUPFAM" id="SSF52833">
    <property type="entry name" value="Thioredoxin-like"/>
    <property type="match status" value="1"/>
</dbReference>
<dbReference type="CDD" id="cd02966">
    <property type="entry name" value="TlpA_like_family"/>
    <property type="match status" value="1"/>
</dbReference>
<evidence type="ECO:0000256" key="4">
    <source>
        <dbReference type="ARBA" id="ARBA00023284"/>
    </source>
</evidence>
<protein>
    <submittedName>
        <fullName evidence="7">TlpA family protein disulfide reductase</fullName>
    </submittedName>
</protein>
<proteinExistence type="predicted"/>
<keyword evidence="5" id="KW-0732">Signal</keyword>
<dbReference type="PROSITE" id="PS51352">
    <property type="entry name" value="THIOREDOXIN_2"/>
    <property type="match status" value="1"/>
</dbReference>
<keyword evidence="3" id="KW-1015">Disulfide bond</keyword>
<sequence>MKKIILTMAVALTALSGFAAPKGNFNLKVDLKNFGDTMIVVIPGAAHKSPKMETVVAKNGKFEVDLDIAKPTTLQLVTPGTMRQEETKYTTVVAVPGEKCELKGDLNDRYDINGSTFYQQYHEADLAMEKAHHPLKELQKALTDRMKAGENQETIMKEYHEKAPALQKAYADAIMNFIKTHPDSEASAAIILNLDELSLMEQAVGLLSPAVKNGRMKSFYNDPIEEIKQHRAKEAENAKKQAAGVVAPDFTLKDINGKDLTLSSFHGKYVLLDFWGSWCGWCIKGMPKMKEYYQKYAGKFEIIGVDCNDTDAKWRAAVQKHQLPWLHVYNPRDSKVLGDYGVSGFPTKILVGPDGKIVKTIVGEDPAFYTFLDETFGK</sequence>
<evidence type="ECO:0000256" key="5">
    <source>
        <dbReference type="SAM" id="SignalP"/>
    </source>
</evidence>
<evidence type="ECO:0000256" key="1">
    <source>
        <dbReference type="ARBA" id="ARBA00004196"/>
    </source>
</evidence>
<feature type="signal peptide" evidence="5">
    <location>
        <begin position="1"/>
        <end position="19"/>
    </location>
</feature>
<dbReference type="EMBL" id="JAERMS010000001">
    <property type="protein sequence ID" value="MBO1362311.1"/>
    <property type="molecule type" value="Genomic_DNA"/>
</dbReference>
<organism evidence="7 8">
    <name type="scientific">Prevotella illustrans</name>
    <dbReference type="NCBI Taxonomy" id="2800387"/>
    <lineage>
        <taxon>Bacteria</taxon>
        <taxon>Pseudomonadati</taxon>
        <taxon>Bacteroidota</taxon>
        <taxon>Bacteroidia</taxon>
        <taxon>Bacteroidales</taxon>
        <taxon>Prevotellaceae</taxon>
        <taxon>Prevotella</taxon>
    </lineage>
</organism>
<dbReference type="PANTHER" id="PTHR42852:SF6">
    <property type="entry name" value="THIOL:DISULFIDE INTERCHANGE PROTEIN DSBE"/>
    <property type="match status" value="1"/>
</dbReference>
<dbReference type="Pfam" id="PF00578">
    <property type="entry name" value="AhpC-TSA"/>
    <property type="match status" value="1"/>
</dbReference>